<proteinExistence type="predicted"/>
<dbReference type="Proteomes" id="UP000789702">
    <property type="component" value="Unassembled WGS sequence"/>
</dbReference>
<evidence type="ECO:0000313" key="1">
    <source>
        <dbReference type="EMBL" id="CAG8778505.1"/>
    </source>
</evidence>
<name>A0ACA9R6W2_9GLOM</name>
<accession>A0ACA9R6W2</accession>
<dbReference type="EMBL" id="CAJVPU010061388">
    <property type="protein sequence ID" value="CAG8778505.1"/>
    <property type="molecule type" value="Genomic_DNA"/>
</dbReference>
<protein>
    <submittedName>
        <fullName evidence="1">5164_t:CDS:1</fullName>
    </submittedName>
</protein>
<feature type="non-terminal residue" evidence="1">
    <location>
        <position position="58"/>
    </location>
</feature>
<evidence type="ECO:0000313" key="2">
    <source>
        <dbReference type="Proteomes" id="UP000789702"/>
    </source>
</evidence>
<gene>
    <name evidence="1" type="ORF">DHETER_LOCUS16271</name>
</gene>
<sequence length="58" mass="6813">MNNQNFNLTEQKQINGDKDYFYKDLSLKRQRCESKDSSSEEDQSMKTTFTGFSELVHA</sequence>
<organism evidence="1 2">
    <name type="scientific">Dentiscutata heterogama</name>
    <dbReference type="NCBI Taxonomy" id="1316150"/>
    <lineage>
        <taxon>Eukaryota</taxon>
        <taxon>Fungi</taxon>
        <taxon>Fungi incertae sedis</taxon>
        <taxon>Mucoromycota</taxon>
        <taxon>Glomeromycotina</taxon>
        <taxon>Glomeromycetes</taxon>
        <taxon>Diversisporales</taxon>
        <taxon>Gigasporaceae</taxon>
        <taxon>Dentiscutata</taxon>
    </lineage>
</organism>
<reference evidence="1" key="1">
    <citation type="submission" date="2021-06" db="EMBL/GenBank/DDBJ databases">
        <authorList>
            <person name="Kallberg Y."/>
            <person name="Tangrot J."/>
            <person name="Rosling A."/>
        </authorList>
    </citation>
    <scope>NUCLEOTIDE SEQUENCE</scope>
    <source>
        <strain evidence="1">IL203A</strain>
    </source>
</reference>
<comment type="caution">
    <text evidence="1">The sequence shown here is derived from an EMBL/GenBank/DDBJ whole genome shotgun (WGS) entry which is preliminary data.</text>
</comment>
<keyword evidence="2" id="KW-1185">Reference proteome</keyword>